<protein>
    <submittedName>
        <fullName evidence="2">Uncharacterized protein</fullName>
    </submittedName>
</protein>
<evidence type="ECO:0000256" key="1">
    <source>
        <dbReference type="SAM" id="MobiDB-lite"/>
    </source>
</evidence>
<dbReference type="Proteomes" id="UP001216139">
    <property type="component" value="Chromosome"/>
</dbReference>
<dbReference type="RefSeq" id="WP_273631531.1">
    <property type="nucleotide sequence ID" value="NZ_CP117167.1"/>
</dbReference>
<evidence type="ECO:0000313" key="2">
    <source>
        <dbReference type="EMBL" id="WCT13250.1"/>
    </source>
</evidence>
<keyword evidence="3" id="KW-1185">Reference proteome</keyword>
<proteinExistence type="predicted"/>
<accession>A0ABY7T9S8</accession>
<organism evidence="2 3">
    <name type="scientific">Mucilaginibacter jinjuensis</name>
    <dbReference type="NCBI Taxonomy" id="1176721"/>
    <lineage>
        <taxon>Bacteria</taxon>
        <taxon>Pseudomonadati</taxon>
        <taxon>Bacteroidota</taxon>
        <taxon>Sphingobacteriia</taxon>
        <taxon>Sphingobacteriales</taxon>
        <taxon>Sphingobacteriaceae</taxon>
        <taxon>Mucilaginibacter</taxon>
    </lineage>
</organism>
<feature type="region of interest" description="Disordered" evidence="1">
    <location>
        <begin position="19"/>
        <end position="54"/>
    </location>
</feature>
<reference evidence="2 3" key="1">
    <citation type="submission" date="2023-02" db="EMBL/GenBank/DDBJ databases">
        <title>Genome sequence of Mucilaginibacter jinjuensis strain KACC 16571.</title>
        <authorList>
            <person name="Kim S."/>
            <person name="Heo J."/>
            <person name="Kwon S.-W."/>
        </authorList>
    </citation>
    <scope>NUCLEOTIDE SEQUENCE [LARGE SCALE GENOMIC DNA]</scope>
    <source>
        <strain evidence="2 3">KACC 16571</strain>
    </source>
</reference>
<sequence length="54" mass="6193">MPGLYHVLSDIKQNGMCNEISRGDQYPTNNQPSKLSAEKRCQQVRNPTYDHVDD</sequence>
<dbReference type="EMBL" id="CP117167">
    <property type="protein sequence ID" value="WCT13250.1"/>
    <property type="molecule type" value="Genomic_DNA"/>
</dbReference>
<name>A0ABY7T9S8_9SPHI</name>
<gene>
    <name evidence="2" type="ORF">PQO05_04810</name>
</gene>
<evidence type="ECO:0000313" key="3">
    <source>
        <dbReference type="Proteomes" id="UP001216139"/>
    </source>
</evidence>